<feature type="domain" description="tRNA nucleotidyltransferase/poly(A) polymerase RNA and SrmB- binding" evidence="14">
    <location>
        <begin position="194"/>
        <end position="254"/>
    </location>
</feature>
<dbReference type="CDD" id="cd00077">
    <property type="entry name" value="HDc"/>
    <property type="match status" value="1"/>
</dbReference>
<organism evidence="15 16">
    <name type="scientific">Candidatus Magasanikbacteria bacterium RIFOXYD1_FULL_40_23</name>
    <dbReference type="NCBI Taxonomy" id="1798705"/>
    <lineage>
        <taxon>Bacteria</taxon>
        <taxon>Candidatus Magasanikiibacteriota</taxon>
    </lineage>
</organism>
<dbReference type="GO" id="GO:0003723">
    <property type="term" value="F:RNA binding"/>
    <property type="evidence" value="ECO:0007669"/>
    <property type="project" value="UniProtKB-KW"/>
</dbReference>
<keyword evidence="8" id="KW-0067">ATP-binding</keyword>
<feature type="domain" description="Poly A polymerase head" evidence="12">
    <location>
        <begin position="22"/>
        <end position="167"/>
    </location>
</feature>
<dbReference type="GO" id="GO:0016779">
    <property type="term" value="F:nucleotidyltransferase activity"/>
    <property type="evidence" value="ECO:0007669"/>
    <property type="project" value="UniProtKB-KW"/>
</dbReference>
<dbReference type="Pfam" id="PF01743">
    <property type="entry name" value="PolyA_pol"/>
    <property type="match status" value="1"/>
</dbReference>
<comment type="cofactor">
    <cofactor evidence="1">
        <name>Mg(2+)</name>
        <dbReference type="ChEBI" id="CHEBI:18420"/>
    </cofactor>
</comment>
<dbReference type="PANTHER" id="PTHR47545:SF1">
    <property type="entry name" value="MULTIFUNCTIONAL CCA PROTEIN"/>
    <property type="match status" value="1"/>
</dbReference>
<evidence type="ECO:0000256" key="4">
    <source>
        <dbReference type="ARBA" id="ARBA00022695"/>
    </source>
</evidence>
<evidence type="ECO:0000313" key="16">
    <source>
        <dbReference type="Proteomes" id="UP000176634"/>
    </source>
</evidence>
<dbReference type="Pfam" id="PF01966">
    <property type="entry name" value="HD"/>
    <property type="match status" value="1"/>
</dbReference>
<protein>
    <recommendedName>
        <fullName evidence="17">HD domain-containing protein</fullName>
    </recommendedName>
</protein>
<evidence type="ECO:0000259" key="14">
    <source>
        <dbReference type="Pfam" id="PF12627"/>
    </source>
</evidence>
<comment type="caution">
    <text evidence="15">The sequence shown here is derived from an EMBL/GenBank/DDBJ whole genome shotgun (WGS) entry which is preliminary data.</text>
</comment>
<keyword evidence="5" id="KW-0479">Metal-binding</keyword>
<dbReference type="EMBL" id="MFRA01000005">
    <property type="protein sequence ID" value="OGH92898.1"/>
    <property type="molecule type" value="Genomic_DNA"/>
</dbReference>
<dbReference type="CDD" id="cd05398">
    <property type="entry name" value="NT_ClassII-CCAase"/>
    <property type="match status" value="1"/>
</dbReference>
<evidence type="ECO:0000256" key="7">
    <source>
        <dbReference type="ARBA" id="ARBA00022800"/>
    </source>
</evidence>
<evidence type="ECO:0000256" key="10">
    <source>
        <dbReference type="ARBA" id="ARBA00022884"/>
    </source>
</evidence>
<evidence type="ECO:0000256" key="3">
    <source>
        <dbReference type="ARBA" id="ARBA00022694"/>
    </source>
</evidence>
<keyword evidence="7" id="KW-0692">RNA repair</keyword>
<dbReference type="Gene3D" id="1.10.246.80">
    <property type="match status" value="1"/>
</dbReference>
<evidence type="ECO:0000259" key="12">
    <source>
        <dbReference type="Pfam" id="PF01743"/>
    </source>
</evidence>
<keyword evidence="9" id="KW-0460">Magnesium</keyword>
<evidence type="ECO:0000256" key="1">
    <source>
        <dbReference type="ARBA" id="ARBA00001946"/>
    </source>
</evidence>
<name>A0A1F6P9V8_9BACT</name>
<keyword evidence="10 11" id="KW-0694">RNA-binding</keyword>
<dbReference type="AlphaFoldDB" id="A0A1F6P9V8"/>
<keyword evidence="2 11" id="KW-0808">Transferase</keyword>
<dbReference type="Proteomes" id="UP000176634">
    <property type="component" value="Unassembled WGS sequence"/>
</dbReference>
<evidence type="ECO:0000256" key="5">
    <source>
        <dbReference type="ARBA" id="ARBA00022723"/>
    </source>
</evidence>
<dbReference type="Gene3D" id="3.30.460.10">
    <property type="entry name" value="Beta Polymerase, domain 2"/>
    <property type="match status" value="1"/>
</dbReference>
<dbReference type="InterPro" id="IPR006674">
    <property type="entry name" value="HD_domain"/>
</dbReference>
<dbReference type="SUPFAM" id="SSF81301">
    <property type="entry name" value="Nucleotidyltransferase"/>
    <property type="match status" value="1"/>
</dbReference>
<evidence type="ECO:0000313" key="15">
    <source>
        <dbReference type="EMBL" id="OGH92898.1"/>
    </source>
</evidence>
<reference evidence="15 16" key="1">
    <citation type="journal article" date="2016" name="Nat. Commun.">
        <title>Thousands of microbial genomes shed light on interconnected biogeochemical processes in an aquifer system.</title>
        <authorList>
            <person name="Anantharaman K."/>
            <person name="Brown C.T."/>
            <person name="Hug L.A."/>
            <person name="Sharon I."/>
            <person name="Castelle C.J."/>
            <person name="Probst A.J."/>
            <person name="Thomas B.C."/>
            <person name="Singh A."/>
            <person name="Wilkins M.J."/>
            <person name="Karaoz U."/>
            <person name="Brodie E.L."/>
            <person name="Williams K.H."/>
            <person name="Hubbard S.S."/>
            <person name="Banfield J.F."/>
        </authorList>
    </citation>
    <scope>NUCLEOTIDE SEQUENCE [LARGE SCALE GENOMIC DNA]</scope>
</reference>
<keyword evidence="4" id="KW-0548">Nucleotidyltransferase</keyword>
<dbReference type="InterPro" id="IPR006675">
    <property type="entry name" value="HDIG_dom"/>
</dbReference>
<dbReference type="GO" id="GO:0005524">
    <property type="term" value="F:ATP binding"/>
    <property type="evidence" value="ECO:0007669"/>
    <property type="project" value="UniProtKB-KW"/>
</dbReference>
<evidence type="ECO:0000256" key="9">
    <source>
        <dbReference type="ARBA" id="ARBA00022842"/>
    </source>
</evidence>
<dbReference type="GO" id="GO:0008033">
    <property type="term" value="P:tRNA processing"/>
    <property type="evidence" value="ECO:0007669"/>
    <property type="project" value="UniProtKB-KW"/>
</dbReference>
<proteinExistence type="inferred from homology"/>
<feature type="domain" description="HD" evidence="13">
    <location>
        <begin position="284"/>
        <end position="356"/>
    </location>
</feature>
<gene>
    <name evidence="15" type="ORF">A2563_04505</name>
</gene>
<sequence>MDMLQKIFKQVDLVSKNTKLPTYVVGGFVRDFLLGREQKKDIDFVVVGSGLEFAKAFDEELKQSGSLVEFSDFDTARYIIKAEEDSEEIVLEFAGARTEKYKTNSRKPVVEQTSLEEDLARRDFTVNAMAVPVSVFCGTKLPGLPKLKKEIIDPFVGQKDLENKILRTPLDPDQTFIDDPLRMMRAVRFASQLDFSIEPKTLESIYKNRERLKIVSAERIQEELFKLMACPKPSIALILMWQTRLMDLVLPEVSNLEGVEEIYGHQHKDNLVHTFKVVDNVAERSNKTLLRLAGLFHDVGKPATKKLMPKIGWTFHQHEHVGKKMVYGISRRLRFSKKDTDYLAKLVRWHMQPISLMDDGITDSAVRRLVVNLGEELDDLLILGRSDITSGNPNKKEKRLKNYDYLEKKIVEVLEKDKLKQFQSPLRGEEIMELTGLKPGPTVGKIKTDIEEAILDGVIPNEYEAAKDYFEKIKDKYLNKSQDWERIKK</sequence>
<evidence type="ECO:0000256" key="11">
    <source>
        <dbReference type="RuleBase" id="RU003953"/>
    </source>
</evidence>
<comment type="similarity">
    <text evidence="11">Belongs to the tRNA nucleotidyltransferase/poly(A) polymerase family.</text>
</comment>
<evidence type="ECO:0000256" key="6">
    <source>
        <dbReference type="ARBA" id="ARBA00022741"/>
    </source>
</evidence>
<dbReference type="InterPro" id="IPR002646">
    <property type="entry name" value="PolA_pol_head_dom"/>
</dbReference>
<dbReference type="Pfam" id="PF12627">
    <property type="entry name" value="PolyA_pol_RNAbd"/>
    <property type="match status" value="1"/>
</dbReference>
<evidence type="ECO:0000256" key="8">
    <source>
        <dbReference type="ARBA" id="ARBA00022840"/>
    </source>
</evidence>
<dbReference type="Gene3D" id="1.10.3090.10">
    <property type="entry name" value="cca-adding enzyme, domain 2"/>
    <property type="match status" value="1"/>
</dbReference>
<evidence type="ECO:0008006" key="17">
    <source>
        <dbReference type="Google" id="ProtNLM"/>
    </source>
</evidence>
<dbReference type="GO" id="GO:0042245">
    <property type="term" value="P:RNA repair"/>
    <property type="evidence" value="ECO:0007669"/>
    <property type="project" value="UniProtKB-KW"/>
</dbReference>
<dbReference type="PANTHER" id="PTHR47545">
    <property type="entry name" value="MULTIFUNCTIONAL CCA PROTEIN"/>
    <property type="match status" value="1"/>
</dbReference>
<dbReference type="STRING" id="1798705.A2563_04505"/>
<keyword evidence="6" id="KW-0547">Nucleotide-binding</keyword>
<keyword evidence="3" id="KW-0819">tRNA processing</keyword>
<accession>A0A1F6P9V8</accession>
<dbReference type="NCBIfam" id="TIGR00277">
    <property type="entry name" value="HDIG"/>
    <property type="match status" value="1"/>
</dbReference>
<dbReference type="InterPro" id="IPR003607">
    <property type="entry name" value="HD/PDEase_dom"/>
</dbReference>
<evidence type="ECO:0000256" key="2">
    <source>
        <dbReference type="ARBA" id="ARBA00022679"/>
    </source>
</evidence>
<dbReference type="InterPro" id="IPR043519">
    <property type="entry name" value="NT_sf"/>
</dbReference>
<evidence type="ECO:0000259" key="13">
    <source>
        <dbReference type="Pfam" id="PF01966"/>
    </source>
</evidence>
<dbReference type="InterPro" id="IPR050124">
    <property type="entry name" value="tRNA_CCA-adding_enzyme"/>
</dbReference>
<dbReference type="SUPFAM" id="SSF81891">
    <property type="entry name" value="Poly A polymerase C-terminal region-like"/>
    <property type="match status" value="1"/>
</dbReference>
<dbReference type="InterPro" id="IPR032828">
    <property type="entry name" value="PolyA_RNA-bd"/>
</dbReference>
<dbReference type="GO" id="GO:0046872">
    <property type="term" value="F:metal ion binding"/>
    <property type="evidence" value="ECO:0007669"/>
    <property type="project" value="UniProtKB-KW"/>
</dbReference>